<feature type="domain" description="Integrase catalytic" evidence="2">
    <location>
        <begin position="147"/>
        <end position="318"/>
    </location>
</feature>
<feature type="region of interest" description="Disordered" evidence="1">
    <location>
        <begin position="19"/>
        <end position="44"/>
    </location>
</feature>
<feature type="compositionally biased region" description="Low complexity" evidence="1">
    <location>
        <begin position="453"/>
        <end position="466"/>
    </location>
</feature>
<feature type="compositionally biased region" description="Polar residues" evidence="1">
    <location>
        <begin position="970"/>
        <end position="982"/>
    </location>
</feature>
<feature type="compositionally biased region" description="Low complexity" evidence="1">
    <location>
        <begin position="983"/>
        <end position="992"/>
    </location>
</feature>
<dbReference type="InterPro" id="IPR012337">
    <property type="entry name" value="RNaseH-like_sf"/>
</dbReference>
<dbReference type="PROSITE" id="PS50994">
    <property type="entry name" value="INTEGRASE"/>
    <property type="match status" value="1"/>
</dbReference>
<dbReference type="InterPro" id="IPR039537">
    <property type="entry name" value="Retrotran_Ty1/copia-like"/>
</dbReference>
<name>A0ABQ4YAQ0_9ASTR</name>
<gene>
    <name evidence="3" type="ORF">Tco_0707054</name>
</gene>
<reference evidence="3" key="1">
    <citation type="journal article" date="2022" name="Int. J. Mol. Sci.">
        <title>Draft Genome of Tanacetum Coccineum: Genomic Comparison of Closely Related Tanacetum-Family Plants.</title>
        <authorList>
            <person name="Yamashiro T."/>
            <person name="Shiraishi A."/>
            <person name="Nakayama K."/>
            <person name="Satake H."/>
        </authorList>
    </citation>
    <scope>NUCLEOTIDE SEQUENCE</scope>
</reference>
<evidence type="ECO:0000313" key="3">
    <source>
        <dbReference type="EMBL" id="GJS74213.1"/>
    </source>
</evidence>
<comment type="caution">
    <text evidence="3">The sequence shown here is derived from an EMBL/GenBank/DDBJ whole genome shotgun (WGS) entry which is preliminary data.</text>
</comment>
<evidence type="ECO:0000256" key="1">
    <source>
        <dbReference type="SAM" id="MobiDB-lite"/>
    </source>
</evidence>
<feature type="compositionally biased region" description="Basic and acidic residues" evidence="1">
    <location>
        <begin position="420"/>
        <end position="452"/>
    </location>
</feature>
<evidence type="ECO:0000259" key="2">
    <source>
        <dbReference type="PROSITE" id="PS50994"/>
    </source>
</evidence>
<dbReference type="Gene3D" id="3.30.420.10">
    <property type="entry name" value="Ribonuclease H-like superfamily/Ribonuclease H"/>
    <property type="match status" value="1"/>
</dbReference>
<dbReference type="SUPFAM" id="SSF53098">
    <property type="entry name" value="Ribonuclease H-like"/>
    <property type="match status" value="1"/>
</dbReference>
<feature type="region of interest" description="Disordered" evidence="1">
    <location>
        <begin position="959"/>
        <end position="998"/>
    </location>
</feature>
<proteinExistence type="predicted"/>
<dbReference type="InterPro" id="IPR001584">
    <property type="entry name" value="Integrase_cat-core"/>
</dbReference>
<organism evidence="3 4">
    <name type="scientific">Tanacetum coccineum</name>
    <dbReference type="NCBI Taxonomy" id="301880"/>
    <lineage>
        <taxon>Eukaryota</taxon>
        <taxon>Viridiplantae</taxon>
        <taxon>Streptophyta</taxon>
        <taxon>Embryophyta</taxon>
        <taxon>Tracheophyta</taxon>
        <taxon>Spermatophyta</taxon>
        <taxon>Magnoliopsida</taxon>
        <taxon>eudicotyledons</taxon>
        <taxon>Gunneridae</taxon>
        <taxon>Pentapetalae</taxon>
        <taxon>asterids</taxon>
        <taxon>campanulids</taxon>
        <taxon>Asterales</taxon>
        <taxon>Asteraceae</taxon>
        <taxon>Asteroideae</taxon>
        <taxon>Anthemideae</taxon>
        <taxon>Anthemidinae</taxon>
        <taxon>Tanacetum</taxon>
    </lineage>
</organism>
<dbReference type="EMBL" id="BQNB010010214">
    <property type="protein sequence ID" value="GJS74213.1"/>
    <property type="molecule type" value="Genomic_DNA"/>
</dbReference>
<dbReference type="PANTHER" id="PTHR42648">
    <property type="entry name" value="TRANSPOSASE, PUTATIVE-RELATED"/>
    <property type="match status" value="1"/>
</dbReference>
<dbReference type="InterPro" id="IPR036397">
    <property type="entry name" value="RNaseH_sf"/>
</dbReference>
<dbReference type="CDD" id="cd09272">
    <property type="entry name" value="RNase_HI_RT_Ty1"/>
    <property type="match status" value="1"/>
</dbReference>
<dbReference type="Proteomes" id="UP001151760">
    <property type="component" value="Unassembled WGS sequence"/>
</dbReference>
<sequence>MQKNLALIAKYFKKVYKPTNNNLRTSSNSRNKNVDTSPRYKNDNQTRQFGNQRIVIVAGARDTVGSQECRKPKRVKDSTYHKEKMLLCKQAEKGVTLQAEQSDWLADTNEEIDEQKLEAHYNFMEKIEEVPTADSGSDTEPLEQVDSNVIPDSPDMCDDGILTDQNVIECDDECVVLANLISNLKLDIDENKKIQKQLKKANTSLAHELKECKSILTETSRTSGCDNGTEFKNKEMNQFCERKGIKREFSVARTPQQNKVAERKNRTLIEAARTMLADSKLPTTFWVEAVNTACYVKNRVLVTKPHNKTPYELFLGRKPALGFMRPFRYPVTILNTIDHLGSGPYWLFDIDALTKSMNYKPVVAGNQSNGNAGTKACDDAGKARMETVPGKDYILLPLWTADSPFSQSSKSSPDAGFKPSGDDEKKVTKEPGEEGGDSSKDSECSDQEKEDYVNSNNNFNDTSTNEVNAVGEKTSIELLDDPNMSALEDIIYSDDDEDVGAEADMNNLDAFIPVSPIPTTRVYKDHSVEQIIGDLNSTSQTKRMTKNLEEHSLFSSVQQRINHKNFQNYLFACFLSQEEPKKVIHALKDPSWIEAMQEELLQFKLQEDERGIMIKNKARLVSQGYTQEEGIDYDEMDVKSAILYGKIEEEVYVCQPPGFEDPNFPNRRGKIDNGDILYQVNPKVSHLHAMKRIFRYLKGQPKLGLWYPKDPPFDLVAYTDSDYAGASLDRKSTAGGCQFLGSRLISWQYKKQTVVANSTTEAEYSILHVLNNSGLLSTVKVKTVNGEVQLQALVDGKKIIVTEASVRRDLQLNDEEGMDFLPNATIFEELTRMGYEKLSQKLTFYNAFFSPQWKFLIHTILQCLSAKTTTWNEFSSTMASAIICLATNQKFNFSKYIFESMMKNLENVSGKFLMYLRLRRPKRENTEVPQPSGPIENVVDKAVNEEMDDSLVRAATTVSSLDAEQDRGNINKTQSKATLNEPSSLGTSSGSGPKRQETMGDTIAQTGFENVSKTSNDLLLVGVNNLEVMRIV</sequence>
<feature type="region of interest" description="Disordered" evidence="1">
    <location>
        <begin position="405"/>
        <end position="466"/>
    </location>
</feature>
<dbReference type="PANTHER" id="PTHR42648:SF32">
    <property type="entry name" value="RIBONUCLEASE H-LIKE DOMAIN, GAG-PRE-INTEGRASE DOMAIN PROTEIN-RELATED"/>
    <property type="match status" value="1"/>
</dbReference>
<feature type="compositionally biased region" description="Low complexity" evidence="1">
    <location>
        <begin position="19"/>
        <end position="31"/>
    </location>
</feature>
<keyword evidence="4" id="KW-1185">Reference proteome</keyword>
<accession>A0ABQ4YAQ0</accession>
<reference evidence="3" key="2">
    <citation type="submission" date="2022-01" db="EMBL/GenBank/DDBJ databases">
        <authorList>
            <person name="Yamashiro T."/>
            <person name="Shiraishi A."/>
            <person name="Satake H."/>
            <person name="Nakayama K."/>
        </authorList>
    </citation>
    <scope>NUCLEOTIDE SEQUENCE</scope>
</reference>
<evidence type="ECO:0000313" key="4">
    <source>
        <dbReference type="Proteomes" id="UP001151760"/>
    </source>
</evidence>
<protein>
    <submittedName>
        <fullName evidence="3">Ribonuclease H-like domain-containing protein</fullName>
    </submittedName>
</protein>